<reference evidence="1 2" key="1">
    <citation type="submission" date="2022-11" db="EMBL/GenBank/DDBJ databases">
        <title>Minimal conservation of predation-associated metabolite biosynthetic gene clusters underscores biosynthetic potential of Myxococcota including descriptions for ten novel species: Archangium lansinium sp. nov., Myxococcus landrumus sp. nov., Nannocystis bai.</title>
        <authorList>
            <person name="Ahearne A."/>
            <person name="Stevens C."/>
            <person name="Dowd S."/>
        </authorList>
    </citation>
    <scope>NUCLEOTIDE SEQUENCE [LARGE SCALE GENOMIC DNA]</scope>
    <source>
        <strain evidence="1 2">NCELM</strain>
    </source>
</reference>
<evidence type="ECO:0000313" key="1">
    <source>
        <dbReference type="EMBL" id="MDC0669263.1"/>
    </source>
</evidence>
<proteinExistence type="predicted"/>
<protein>
    <recommendedName>
        <fullName evidence="3">RNA polymerase sigma-70 region 2 domain-containing protein</fullName>
    </recommendedName>
</protein>
<dbReference type="RefSeq" id="WP_267686573.1">
    <property type="nucleotide sequence ID" value="NZ_JAQNDN010000007.1"/>
</dbReference>
<sequence length="114" mass="12936">MANPADDAFIRALVELRDRTACPLAARQLDRVFRLAYGVLGCAHLAARRSFGRAAIEDATQNALREFLQKLRGGTIDPGRAPGLLRVMLWRRLRDEQRRVARIRFGDVDTDPHR</sequence>
<evidence type="ECO:0008006" key="3">
    <source>
        <dbReference type="Google" id="ProtNLM"/>
    </source>
</evidence>
<dbReference type="EMBL" id="JAQNDN010000007">
    <property type="protein sequence ID" value="MDC0669263.1"/>
    <property type="molecule type" value="Genomic_DNA"/>
</dbReference>
<keyword evidence="2" id="KW-1185">Reference proteome</keyword>
<name>A0ABT5B728_9BACT</name>
<organism evidence="1 2">
    <name type="scientific">Nannocystis radixulma</name>
    <dbReference type="NCBI Taxonomy" id="2995305"/>
    <lineage>
        <taxon>Bacteria</taxon>
        <taxon>Pseudomonadati</taxon>
        <taxon>Myxococcota</taxon>
        <taxon>Polyangia</taxon>
        <taxon>Nannocystales</taxon>
        <taxon>Nannocystaceae</taxon>
        <taxon>Nannocystis</taxon>
    </lineage>
</organism>
<accession>A0ABT5B728</accession>
<evidence type="ECO:0000313" key="2">
    <source>
        <dbReference type="Proteomes" id="UP001217838"/>
    </source>
</evidence>
<comment type="caution">
    <text evidence="1">The sequence shown here is derived from an EMBL/GenBank/DDBJ whole genome shotgun (WGS) entry which is preliminary data.</text>
</comment>
<dbReference type="Proteomes" id="UP001217838">
    <property type="component" value="Unassembled WGS sequence"/>
</dbReference>
<gene>
    <name evidence="1" type="ORF">POL58_16035</name>
</gene>